<dbReference type="Proteomes" id="UP000468581">
    <property type="component" value="Unassembled WGS sequence"/>
</dbReference>
<proteinExistence type="predicted"/>
<evidence type="ECO:0000313" key="2">
    <source>
        <dbReference type="Proteomes" id="UP000468581"/>
    </source>
</evidence>
<gene>
    <name evidence="1" type="ORF">GWK08_03900</name>
</gene>
<comment type="caution">
    <text evidence="1">The sequence shown here is derived from an EMBL/GenBank/DDBJ whole genome shotgun (WGS) entry which is preliminary data.</text>
</comment>
<protein>
    <submittedName>
        <fullName evidence="1">Uncharacterized protein</fullName>
    </submittedName>
</protein>
<sequence>MKKKKLNAKLALKKNVISKLDTGKLTGGNGEISTTPQCILTGPLEGCEVTCNCNTEGCNNSNGCGDPTNQTQQIITCLVPCN</sequence>
<organism evidence="1 2">
    <name type="scientific">Leptobacterium flavescens</name>
    <dbReference type="NCBI Taxonomy" id="472055"/>
    <lineage>
        <taxon>Bacteria</taxon>
        <taxon>Pseudomonadati</taxon>
        <taxon>Bacteroidota</taxon>
        <taxon>Flavobacteriia</taxon>
        <taxon>Flavobacteriales</taxon>
        <taxon>Flavobacteriaceae</taxon>
        <taxon>Leptobacterium</taxon>
    </lineage>
</organism>
<dbReference type="AlphaFoldDB" id="A0A6P0UJ54"/>
<name>A0A6P0UJ54_9FLAO</name>
<keyword evidence="2" id="KW-1185">Reference proteome</keyword>
<reference evidence="1 2" key="1">
    <citation type="submission" date="2020-01" db="EMBL/GenBank/DDBJ databases">
        <title>Leptobacterium flavescens.</title>
        <authorList>
            <person name="Wang G."/>
        </authorList>
    </citation>
    <scope>NUCLEOTIDE SEQUENCE [LARGE SCALE GENOMIC DNA]</scope>
    <source>
        <strain evidence="1 2">KCTC 22160</strain>
    </source>
</reference>
<dbReference type="RefSeq" id="WP_163605587.1">
    <property type="nucleotide sequence ID" value="NZ_JAABOO010000001.1"/>
</dbReference>
<evidence type="ECO:0000313" key="1">
    <source>
        <dbReference type="EMBL" id="NER12572.1"/>
    </source>
</evidence>
<accession>A0A6P0UJ54</accession>
<dbReference type="EMBL" id="JAABOO010000001">
    <property type="protein sequence ID" value="NER12572.1"/>
    <property type="molecule type" value="Genomic_DNA"/>
</dbReference>